<dbReference type="AlphaFoldDB" id="A0A4Z0PE55"/>
<evidence type="ECO:0000313" key="2">
    <source>
        <dbReference type="Proteomes" id="UP000297739"/>
    </source>
</evidence>
<accession>A0A4Z0PE55</accession>
<protein>
    <submittedName>
        <fullName evidence="1">Uncharacterized protein</fullName>
    </submittedName>
</protein>
<gene>
    <name evidence="1" type="ORF">E5J99_20725</name>
</gene>
<dbReference type="EMBL" id="SRLD01000086">
    <property type="protein sequence ID" value="TGE11799.1"/>
    <property type="molecule type" value="Genomic_DNA"/>
</dbReference>
<sequence>MSGTERLQVSYKSWAAIVPENFRTINENLEVIKINCPSAEEVNKYVKEKMNNQLFDALYLIYPILSQQAHVSVFSKGMIYDGVDGQVKIFYTIARAILECSIMLLDKIEMGNHQQISSEVKAIRDSFFTE</sequence>
<proteinExistence type="predicted"/>
<reference evidence="1 2" key="1">
    <citation type="submission" date="2019-04" db="EMBL/GenBank/DDBJ databases">
        <authorList>
            <person name="Feng G."/>
            <person name="Zhang J."/>
            <person name="Zhu H."/>
        </authorList>
    </citation>
    <scope>NUCLEOTIDE SEQUENCE [LARGE SCALE GENOMIC DNA]</scope>
    <source>
        <strain evidence="1 2">JCM 17223</strain>
    </source>
</reference>
<evidence type="ECO:0000313" key="1">
    <source>
        <dbReference type="EMBL" id="TGE11799.1"/>
    </source>
</evidence>
<dbReference type="Proteomes" id="UP000297739">
    <property type="component" value="Unassembled WGS sequence"/>
</dbReference>
<comment type="caution">
    <text evidence="1">The sequence shown here is derived from an EMBL/GenBank/DDBJ whole genome shotgun (WGS) entry which is preliminary data.</text>
</comment>
<keyword evidence="2" id="KW-1185">Reference proteome</keyword>
<name>A0A4Z0PE55_9BACT</name>
<organism evidence="1 2">
    <name type="scientific">Hymenobacter elongatus</name>
    <dbReference type="NCBI Taxonomy" id="877208"/>
    <lineage>
        <taxon>Bacteria</taxon>
        <taxon>Pseudomonadati</taxon>
        <taxon>Bacteroidota</taxon>
        <taxon>Cytophagia</taxon>
        <taxon>Cytophagales</taxon>
        <taxon>Hymenobacteraceae</taxon>
        <taxon>Hymenobacter</taxon>
    </lineage>
</organism>
<dbReference type="RefSeq" id="WP_135499712.1">
    <property type="nucleotide sequence ID" value="NZ_SRLD01000086.1"/>
</dbReference>